<dbReference type="InterPro" id="IPR005814">
    <property type="entry name" value="Aminotrans_3"/>
</dbReference>
<evidence type="ECO:0000256" key="6">
    <source>
        <dbReference type="SAM" id="MobiDB-lite"/>
    </source>
</evidence>
<dbReference type="InterPro" id="IPR015421">
    <property type="entry name" value="PyrdxlP-dep_Trfase_major"/>
</dbReference>
<dbReference type="PANTHER" id="PTHR43094">
    <property type="entry name" value="AMINOTRANSFERASE"/>
    <property type="match status" value="1"/>
</dbReference>
<keyword evidence="8" id="KW-1185">Reference proteome</keyword>
<dbReference type="AlphaFoldDB" id="A0A3M2LU21"/>
<dbReference type="Gene3D" id="3.40.640.10">
    <property type="entry name" value="Type I PLP-dependent aspartate aminotransferase-like (Major domain)"/>
    <property type="match status" value="1"/>
</dbReference>
<accession>A0A3M2LU21</accession>
<protein>
    <submittedName>
        <fullName evidence="7">Aspartate aminotransferase family protein</fullName>
    </submittedName>
</protein>
<dbReference type="PROSITE" id="PS00600">
    <property type="entry name" value="AA_TRANSFER_CLASS_3"/>
    <property type="match status" value="1"/>
</dbReference>
<evidence type="ECO:0000313" key="8">
    <source>
        <dbReference type="Proteomes" id="UP000282674"/>
    </source>
</evidence>
<name>A0A3M2LU21_9ACTN</name>
<dbReference type="GO" id="GO:0008483">
    <property type="term" value="F:transaminase activity"/>
    <property type="evidence" value="ECO:0007669"/>
    <property type="project" value="UniProtKB-KW"/>
</dbReference>
<evidence type="ECO:0000256" key="2">
    <source>
        <dbReference type="ARBA" id="ARBA00022576"/>
    </source>
</evidence>
<dbReference type="InterPro" id="IPR015422">
    <property type="entry name" value="PyrdxlP-dep_Trfase_small"/>
</dbReference>
<dbReference type="Proteomes" id="UP000282674">
    <property type="component" value="Unassembled WGS sequence"/>
</dbReference>
<dbReference type="GO" id="GO:0030170">
    <property type="term" value="F:pyridoxal phosphate binding"/>
    <property type="evidence" value="ECO:0007669"/>
    <property type="project" value="InterPro"/>
</dbReference>
<dbReference type="Gene3D" id="3.90.1150.10">
    <property type="entry name" value="Aspartate Aminotransferase, domain 1"/>
    <property type="match status" value="1"/>
</dbReference>
<dbReference type="OrthoDB" id="3204291at2"/>
<dbReference type="InterPro" id="IPR049704">
    <property type="entry name" value="Aminotrans_3_PPA_site"/>
</dbReference>
<evidence type="ECO:0000256" key="3">
    <source>
        <dbReference type="ARBA" id="ARBA00022679"/>
    </source>
</evidence>
<dbReference type="FunFam" id="3.40.640.10:FF:000014">
    <property type="entry name" value="Adenosylmethionine-8-amino-7-oxononanoate aminotransferase, probable"/>
    <property type="match status" value="1"/>
</dbReference>
<evidence type="ECO:0000256" key="5">
    <source>
        <dbReference type="RuleBase" id="RU003560"/>
    </source>
</evidence>
<dbReference type="PANTHER" id="PTHR43094:SF1">
    <property type="entry name" value="AMINOTRANSFERASE CLASS-III"/>
    <property type="match status" value="1"/>
</dbReference>
<evidence type="ECO:0000313" key="7">
    <source>
        <dbReference type="EMBL" id="RMI40732.1"/>
    </source>
</evidence>
<evidence type="ECO:0000256" key="1">
    <source>
        <dbReference type="ARBA" id="ARBA00008954"/>
    </source>
</evidence>
<dbReference type="CDD" id="cd00610">
    <property type="entry name" value="OAT_like"/>
    <property type="match status" value="1"/>
</dbReference>
<organism evidence="7 8">
    <name type="scientific">Actinomadura harenae</name>
    <dbReference type="NCBI Taxonomy" id="2483351"/>
    <lineage>
        <taxon>Bacteria</taxon>
        <taxon>Bacillati</taxon>
        <taxon>Actinomycetota</taxon>
        <taxon>Actinomycetes</taxon>
        <taxon>Streptosporangiales</taxon>
        <taxon>Thermomonosporaceae</taxon>
        <taxon>Actinomadura</taxon>
    </lineage>
</organism>
<feature type="region of interest" description="Disordered" evidence="6">
    <location>
        <begin position="1"/>
        <end position="45"/>
    </location>
</feature>
<keyword evidence="4 5" id="KW-0663">Pyridoxal phosphate</keyword>
<comment type="caution">
    <text evidence="7">The sequence shown here is derived from an EMBL/GenBank/DDBJ whole genome shotgun (WGS) entry which is preliminary data.</text>
</comment>
<dbReference type="PIRSF" id="PIRSF000521">
    <property type="entry name" value="Transaminase_4ab_Lys_Orn"/>
    <property type="match status" value="1"/>
</dbReference>
<gene>
    <name evidence="7" type="ORF">EBO15_25435</name>
</gene>
<comment type="similarity">
    <text evidence="1 5">Belongs to the class-III pyridoxal-phosphate-dependent aminotransferase family.</text>
</comment>
<dbReference type="Pfam" id="PF00202">
    <property type="entry name" value="Aminotran_3"/>
    <property type="match status" value="1"/>
</dbReference>
<keyword evidence="3 7" id="KW-0808">Transferase</keyword>
<dbReference type="SUPFAM" id="SSF53383">
    <property type="entry name" value="PLP-dependent transferases"/>
    <property type="match status" value="1"/>
</dbReference>
<sequence length="496" mass="52970">MLTGTTPHVPRAAHAGRSSGPRAGAIVSGNPPRPGVNVTISSTPSTRPAALLEDLDRRHVLHPHERGHRSQRRVMVRGQGSTVWDASGREFLDALGGGIWVAQVGHGRQELADAAARQISELAHFTSFFEYGTDKSALLAERLTTLAPAGMDRVFFTCSGSEAVDTALKLARLHHHHRGEPDRNWIIARHYGYHGTTYGSGTATGIPNMQVAVGPNLPHVEKVMPPYPYRPEMYGGQGTTEFLLNELSETIERLGAGNIAAMIGEPVLGGGGVIAPPADYWPRVRELLRSHGILLIADEVITGYGRIGSWFDSAPRGMDADIITTAKGLTSGYVPMGAVLMREEIAASVAGGERDFFHGHTYSGHPVAAAVALANLDIIEKESLLARSLAISEWFRTGLAGAAELPSVGDVRVEGAMAGIELVADKATREPVTDTLALAVADELYETHGVITRNYGPTLVLSPPLVFERAEAERTTSAITEVLGRLDVASGRIAPR</sequence>
<dbReference type="EMBL" id="RFFG01000050">
    <property type="protein sequence ID" value="RMI40732.1"/>
    <property type="molecule type" value="Genomic_DNA"/>
</dbReference>
<keyword evidence="2 7" id="KW-0032">Aminotransferase</keyword>
<dbReference type="InterPro" id="IPR015424">
    <property type="entry name" value="PyrdxlP-dep_Trfase"/>
</dbReference>
<evidence type="ECO:0000256" key="4">
    <source>
        <dbReference type="ARBA" id="ARBA00022898"/>
    </source>
</evidence>
<reference evidence="7 8" key="1">
    <citation type="submission" date="2018-10" db="EMBL/GenBank/DDBJ databases">
        <title>Isolation from soil.</title>
        <authorList>
            <person name="Hu J."/>
        </authorList>
    </citation>
    <scope>NUCLEOTIDE SEQUENCE [LARGE SCALE GENOMIC DNA]</scope>
    <source>
        <strain evidence="7 8">NEAU-Ht49</strain>
    </source>
</reference>
<proteinExistence type="inferred from homology"/>